<dbReference type="Pfam" id="PF13673">
    <property type="entry name" value="Acetyltransf_10"/>
    <property type="match status" value="1"/>
</dbReference>
<name>A0A4S2H3N7_9PROT</name>
<evidence type="ECO:0000313" key="3">
    <source>
        <dbReference type="Proteomes" id="UP000308054"/>
    </source>
</evidence>
<sequence length="161" mass="17607">MDQSARSETLRIEAPQPGERAALDSLILRSKAHWGYDDAMMEIMARWLGLAPEAIGEDRVRVARLGAITAGVAQIGAVSGGGCELDLLFIDPQSIGTGVGRHLYAWATETARRRGAQRMTILSDPFARGFYEAMGARYLGDRPSEAVPGRFLPRLVHELTR</sequence>
<protein>
    <submittedName>
        <fullName evidence="2">N-acetyltransferase</fullName>
    </submittedName>
</protein>
<reference evidence="2 3" key="1">
    <citation type="journal article" date="2017" name="Int. J. Syst. Evol. Microbiol.">
        <title>Marinicauda algicola sp. nov., isolated from a marine red alga Rhodosorus marinus.</title>
        <authorList>
            <person name="Jeong S.E."/>
            <person name="Jeon S.H."/>
            <person name="Chun B.H."/>
            <person name="Kim D.W."/>
            <person name="Jeon C.O."/>
        </authorList>
    </citation>
    <scope>NUCLEOTIDE SEQUENCE [LARGE SCALE GENOMIC DNA]</scope>
    <source>
        <strain evidence="2 3">JCM 31718</strain>
    </source>
</reference>
<organism evidence="2 3">
    <name type="scientific">Marinicauda algicola</name>
    <dbReference type="NCBI Taxonomy" id="2029849"/>
    <lineage>
        <taxon>Bacteria</taxon>
        <taxon>Pseudomonadati</taxon>
        <taxon>Pseudomonadota</taxon>
        <taxon>Alphaproteobacteria</taxon>
        <taxon>Maricaulales</taxon>
        <taxon>Maricaulaceae</taxon>
        <taxon>Marinicauda</taxon>
    </lineage>
</organism>
<accession>A0A4S2H3N7</accession>
<dbReference type="RefSeq" id="WP_135994733.1">
    <property type="nucleotide sequence ID" value="NZ_CP071057.1"/>
</dbReference>
<dbReference type="GO" id="GO:0016747">
    <property type="term" value="F:acyltransferase activity, transferring groups other than amino-acyl groups"/>
    <property type="evidence" value="ECO:0007669"/>
    <property type="project" value="InterPro"/>
</dbReference>
<dbReference type="OrthoDB" id="9806849at2"/>
<keyword evidence="2" id="KW-0808">Transferase</keyword>
<dbReference type="CDD" id="cd04301">
    <property type="entry name" value="NAT_SF"/>
    <property type="match status" value="1"/>
</dbReference>
<comment type="caution">
    <text evidence="2">The sequence shown here is derived from an EMBL/GenBank/DDBJ whole genome shotgun (WGS) entry which is preliminary data.</text>
</comment>
<proteinExistence type="predicted"/>
<dbReference type="Gene3D" id="3.40.630.30">
    <property type="match status" value="1"/>
</dbReference>
<dbReference type="InterPro" id="IPR000182">
    <property type="entry name" value="GNAT_dom"/>
</dbReference>
<feature type="domain" description="N-acetyltransferase" evidence="1">
    <location>
        <begin position="10"/>
        <end position="161"/>
    </location>
</feature>
<dbReference type="Proteomes" id="UP000308054">
    <property type="component" value="Unassembled WGS sequence"/>
</dbReference>
<dbReference type="InterPro" id="IPR016181">
    <property type="entry name" value="Acyl_CoA_acyltransferase"/>
</dbReference>
<dbReference type="SUPFAM" id="SSF55729">
    <property type="entry name" value="Acyl-CoA N-acyltransferases (Nat)"/>
    <property type="match status" value="1"/>
</dbReference>
<gene>
    <name evidence="2" type="ORF">E5163_03695</name>
</gene>
<dbReference type="PROSITE" id="PS51186">
    <property type="entry name" value="GNAT"/>
    <property type="match status" value="1"/>
</dbReference>
<keyword evidence="3" id="KW-1185">Reference proteome</keyword>
<evidence type="ECO:0000259" key="1">
    <source>
        <dbReference type="PROSITE" id="PS51186"/>
    </source>
</evidence>
<dbReference type="AlphaFoldDB" id="A0A4S2H3N7"/>
<dbReference type="EMBL" id="SRXW01000001">
    <property type="protein sequence ID" value="TGY90235.1"/>
    <property type="molecule type" value="Genomic_DNA"/>
</dbReference>
<evidence type="ECO:0000313" key="2">
    <source>
        <dbReference type="EMBL" id="TGY90235.1"/>
    </source>
</evidence>